<comment type="caution">
    <text evidence="1">The sequence shown here is derived from an EMBL/GenBank/DDBJ whole genome shotgun (WGS) entry which is preliminary data.</text>
</comment>
<protein>
    <submittedName>
        <fullName evidence="1">DUF1450 domain-containing protein</fullName>
    </submittedName>
</protein>
<name>A0A921N186_9FIRM</name>
<gene>
    <name evidence="1" type="ORF">K8V90_05370</name>
</gene>
<proteinExistence type="predicted"/>
<sequence length="77" mass="8693">MKSIINLKEIEPMIRVCPYCSNINVDKLKKTIGEENVKTGCIGACRSFSKEAVGRIDGELVIKQTEEEFLEFAKNNK</sequence>
<dbReference type="AlphaFoldDB" id="A0A921N186"/>
<reference evidence="1" key="2">
    <citation type="submission" date="2021-09" db="EMBL/GenBank/DDBJ databases">
        <authorList>
            <person name="Gilroy R."/>
        </authorList>
    </citation>
    <scope>NUCLEOTIDE SEQUENCE</scope>
    <source>
        <strain evidence="1">1277</strain>
    </source>
</reference>
<dbReference type="EMBL" id="DYUB01000172">
    <property type="protein sequence ID" value="HJG96515.1"/>
    <property type="molecule type" value="Genomic_DNA"/>
</dbReference>
<evidence type="ECO:0000313" key="2">
    <source>
        <dbReference type="Proteomes" id="UP000776700"/>
    </source>
</evidence>
<accession>A0A921N186</accession>
<evidence type="ECO:0000313" key="1">
    <source>
        <dbReference type="EMBL" id="HJG96515.1"/>
    </source>
</evidence>
<organism evidence="1 2">
    <name type="scientific">Romboutsia timonensis</name>
    <dbReference type="NCBI Taxonomy" id="1776391"/>
    <lineage>
        <taxon>Bacteria</taxon>
        <taxon>Bacillati</taxon>
        <taxon>Bacillota</taxon>
        <taxon>Clostridia</taxon>
        <taxon>Peptostreptococcales</taxon>
        <taxon>Peptostreptococcaceae</taxon>
        <taxon>Romboutsia</taxon>
    </lineage>
</organism>
<reference evidence="1" key="1">
    <citation type="journal article" date="2021" name="PeerJ">
        <title>Extensive microbial diversity within the chicken gut microbiome revealed by metagenomics and culture.</title>
        <authorList>
            <person name="Gilroy R."/>
            <person name="Ravi A."/>
            <person name="Getino M."/>
            <person name="Pursley I."/>
            <person name="Horton D.L."/>
            <person name="Alikhan N.F."/>
            <person name="Baker D."/>
            <person name="Gharbi K."/>
            <person name="Hall N."/>
            <person name="Watson M."/>
            <person name="Adriaenssens E.M."/>
            <person name="Foster-Nyarko E."/>
            <person name="Jarju S."/>
            <person name="Secka A."/>
            <person name="Antonio M."/>
            <person name="Oren A."/>
            <person name="Chaudhuri R.R."/>
            <person name="La Ragione R."/>
            <person name="Hildebrand F."/>
            <person name="Pallen M.J."/>
        </authorList>
    </citation>
    <scope>NUCLEOTIDE SEQUENCE</scope>
    <source>
        <strain evidence="1">1277</strain>
    </source>
</reference>
<dbReference type="Proteomes" id="UP000776700">
    <property type="component" value="Unassembled WGS sequence"/>
</dbReference>